<organism evidence="2 3">
    <name type="scientific">Candidatus Nitrosocosmicus arcticus</name>
    <dbReference type="NCBI Taxonomy" id="2035267"/>
    <lineage>
        <taxon>Archaea</taxon>
        <taxon>Nitrososphaerota</taxon>
        <taxon>Nitrososphaeria</taxon>
        <taxon>Nitrososphaerales</taxon>
        <taxon>Nitrososphaeraceae</taxon>
        <taxon>Candidatus Nitrosocosmicus</taxon>
    </lineage>
</organism>
<dbReference type="RefSeq" id="WP_144728413.1">
    <property type="nucleotide sequence ID" value="NZ_ML675578.1"/>
</dbReference>
<evidence type="ECO:0000313" key="2">
    <source>
        <dbReference type="EMBL" id="TVP41879.1"/>
    </source>
</evidence>
<dbReference type="Pfam" id="PF00403">
    <property type="entry name" value="HMA"/>
    <property type="match status" value="1"/>
</dbReference>
<dbReference type="GO" id="GO:0046872">
    <property type="term" value="F:metal ion binding"/>
    <property type="evidence" value="ECO:0007669"/>
    <property type="project" value="InterPro"/>
</dbReference>
<sequence length="77" mass="8892">MVSYEKAYFKVVGMYCTTCKPIVEKQLKDKDGIKKIAITNITNTVIVEFDPLSITKQDIKERLEESGYKFVRAASYY</sequence>
<name>A0A557SZ46_9ARCH</name>
<keyword evidence="3" id="KW-1185">Reference proteome</keyword>
<dbReference type="EMBL" id="VOAH01000001">
    <property type="protein sequence ID" value="TVP41879.1"/>
    <property type="molecule type" value="Genomic_DNA"/>
</dbReference>
<dbReference type="SUPFAM" id="SSF55008">
    <property type="entry name" value="HMA, heavy metal-associated domain"/>
    <property type="match status" value="1"/>
</dbReference>
<feature type="domain" description="HMA" evidence="1">
    <location>
        <begin position="5"/>
        <end position="71"/>
    </location>
</feature>
<protein>
    <submittedName>
        <fullName evidence="2">Putative heavy metal transport/detoxification protein</fullName>
    </submittedName>
</protein>
<evidence type="ECO:0000313" key="3">
    <source>
        <dbReference type="Proteomes" id="UP000315289"/>
    </source>
</evidence>
<dbReference type="Proteomes" id="UP000315289">
    <property type="component" value="Unassembled WGS sequence"/>
</dbReference>
<evidence type="ECO:0000259" key="1">
    <source>
        <dbReference type="PROSITE" id="PS50846"/>
    </source>
</evidence>
<dbReference type="CDD" id="cd00371">
    <property type="entry name" value="HMA"/>
    <property type="match status" value="1"/>
</dbReference>
<accession>A0A557SZ46</accession>
<dbReference type="InterPro" id="IPR006121">
    <property type="entry name" value="HMA_dom"/>
</dbReference>
<comment type="caution">
    <text evidence="2">The sequence shown here is derived from an EMBL/GenBank/DDBJ whole genome shotgun (WGS) entry which is preliminary data.</text>
</comment>
<dbReference type="OrthoDB" id="10245at2157"/>
<dbReference type="PROSITE" id="PS50846">
    <property type="entry name" value="HMA_2"/>
    <property type="match status" value="1"/>
</dbReference>
<dbReference type="InterPro" id="IPR036163">
    <property type="entry name" value="HMA_dom_sf"/>
</dbReference>
<proteinExistence type="predicted"/>
<gene>
    <name evidence="2" type="ORF">NARC_10285</name>
</gene>
<dbReference type="Gene3D" id="3.30.70.100">
    <property type="match status" value="1"/>
</dbReference>
<reference evidence="2 3" key="1">
    <citation type="journal article" date="2019" name="Front. Microbiol.">
        <title>Ammonia Oxidation by the Arctic Terrestrial Thaumarchaeote Candidatus Nitrosocosmicus arcticus Is Stimulated by Increasing Temperatures.</title>
        <authorList>
            <person name="Alves R.J.E."/>
            <person name="Kerou M."/>
            <person name="Zappe A."/>
            <person name="Bittner R."/>
            <person name="Abby S.S."/>
            <person name="Schmidt H.A."/>
            <person name="Pfeifer K."/>
            <person name="Schleper C."/>
        </authorList>
    </citation>
    <scope>NUCLEOTIDE SEQUENCE [LARGE SCALE GENOMIC DNA]</scope>
    <source>
        <strain evidence="2 3">Kfb</strain>
    </source>
</reference>
<dbReference type="AlphaFoldDB" id="A0A557SZ46"/>